<evidence type="ECO:0000256" key="10">
    <source>
        <dbReference type="ARBA" id="ARBA00037676"/>
    </source>
</evidence>
<feature type="binding site" evidence="14">
    <location>
        <begin position="196"/>
        <end position="198"/>
    </location>
    <ligand>
        <name>beta-D-galactose</name>
        <dbReference type="ChEBI" id="CHEBI:27667"/>
    </ligand>
</feature>
<evidence type="ECO:0000256" key="1">
    <source>
        <dbReference type="ARBA" id="ARBA00001614"/>
    </source>
</evidence>
<dbReference type="Gene3D" id="2.70.98.10">
    <property type="match status" value="1"/>
</dbReference>
<dbReference type="PANTHER" id="PTHR10091:SF0">
    <property type="entry name" value="GALACTOSE MUTAROTASE"/>
    <property type="match status" value="1"/>
</dbReference>
<dbReference type="EC" id="5.1.3.3" evidence="5 11"/>
<dbReference type="InterPro" id="IPR015443">
    <property type="entry name" value="Aldose_1-epimerase"/>
</dbReference>
<proteinExistence type="inferred from homology"/>
<dbReference type="InterPro" id="IPR011013">
    <property type="entry name" value="Gal_mutarotase_sf_dom"/>
</dbReference>
<feature type="binding site" evidence="13">
    <location>
        <position position="266"/>
    </location>
    <ligand>
        <name>beta-D-galactose</name>
        <dbReference type="ChEBI" id="CHEBI:27667"/>
    </ligand>
</feature>
<dbReference type="InterPro" id="IPR008183">
    <property type="entry name" value="Aldose_1/G6P_1-epimerase"/>
</dbReference>
<dbReference type="GO" id="GO:0033499">
    <property type="term" value="P:galactose catabolic process via UDP-galactose, Leloir pathway"/>
    <property type="evidence" value="ECO:0007669"/>
    <property type="project" value="TreeGrafter"/>
</dbReference>
<feature type="region of interest" description="Disordered" evidence="15">
    <location>
        <begin position="1"/>
        <end position="46"/>
    </location>
</feature>
<evidence type="ECO:0000256" key="8">
    <source>
        <dbReference type="ARBA" id="ARBA00023235"/>
    </source>
</evidence>
<evidence type="ECO:0000256" key="3">
    <source>
        <dbReference type="ARBA" id="ARBA00005028"/>
    </source>
</evidence>
<feature type="binding site" evidence="14">
    <location>
        <begin position="99"/>
        <end position="100"/>
    </location>
    <ligand>
        <name>beta-D-galactose</name>
        <dbReference type="ChEBI" id="CHEBI:27667"/>
    </ligand>
</feature>
<comment type="subcellular location">
    <subcellularLocation>
        <location evidence="2">Cytoplasm</location>
    </subcellularLocation>
</comment>
<dbReference type="EMBL" id="UAVY01000001">
    <property type="protein sequence ID" value="SQB20909.1"/>
    <property type="molecule type" value="Genomic_DNA"/>
</dbReference>
<dbReference type="PIRSF" id="PIRSF005096">
    <property type="entry name" value="GALM"/>
    <property type="match status" value="1"/>
</dbReference>
<dbReference type="NCBIfam" id="TIGR02636">
    <property type="entry name" value="galM_Leloir"/>
    <property type="match status" value="1"/>
</dbReference>
<comment type="similarity">
    <text evidence="4 11">Belongs to the aldose epimerase family.</text>
</comment>
<evidence type="ECO:0000256" key="13">
    <source>
        <dbReference type="PIRSR" id="PIRSR005096-2"/>
    </source>
</evidence>
<gene>
    <name evidence="16" type="primary">galM</name>
    <name evidence="16" type="ORF">NCTC10786_00391</name>
</gene>
<dbReference type="InterPro" id="IPR018052">
    <property type="entry name" value="Ald1_epimerase_CS"/>
</dbReference>
<dbReference type="Pfam" id="PF01263">
    <property type="entry name" value="Aldose_epim"/>
    <property type="match status" value="1"/>
</dbReference>
<evidence type="ECO:0000313" key="17">
    <source>
        <dbReference type="Proteomes" id="UP000251584"/>
    </source>
</evidence>
<dbReference type="FunFam" id="2.70.98.10:FF:000002">
    <property type="entry name" value="Aldose 1-epimerase"/>
    <property type="match status" value="1"/>
</dbReference>
<keyword evidence="7" id="KW-0963">Cytoplasm</keyword>
<evidence type="ECO:0000256" key="11">
    <source>
        <dbReference type="PIRNR" id="PIRNR005096"/>
    </source>
</evidence>
<dbReference type="GO" id="GO:0005737">
    <property type="term" value="C:cytoplasm"/>
    <property type="evidence" value="ECO:0007669"/>
    <property type="project" value="UniProtKB-SubCell"/>
</dbReference>
<dbReference type="InterPro" id="IPR047215">
    <property type="entry name" value="Galactose_mutarotase-like"/>
</dbReference>
<dbReference type="GO" id="GO:0004034">
    <property type="term" value="F:aldose 1-epimerase activity"/>
    <property type="evidence" value="ECO:0007669"/>
    <property type="project" value="UniProtKB-EC"/>
</dbReference>
<evidence type="ECO:0000256" key="9">
    <source>
        <dbReference type="ARBA" id="ARBA00023277"/>
    </source>
</evidence>
<dbReference type="GO" id="GO:0030246">
    <property type="term" value="F:carbohydrate binding"/>
    <property type="evidence" value="ECO:0007669"/>
    <property type="project" value="InterPro"/>
</dbReference>
<comment type="function">
    <text evidence="10">Mutarotase converts alpha-aldose to the beta-anomer. It is active on D-glucose, L-arabinose, D-xylose, D-galactose, maltose and lactose.</text>
</comment>
<dbReference type="SUPFAM" id="SSF74650">
    <property type="entry name" value="Galactose mutarotase-like"/>
    <property type="match status" value="1"/>
</dbReference>
<keyword evidence="8 11" id="KW-0413">Isomerase</keyword>
<dbReference type="PROSITE" id="PS00545">
    <property type="entry name" value="ALDOSE_1_EPIMERASE"/>
    <property type="match status" value="1"/>
</dbReference>
<evidence type="ECO:0000256" key="7">
    <source>
        <dbReference type="ARBA" id="ARBA00022490"/>
    </source>
</evidence>
<comment type="catalytic activity">
    <reaction evidence="1 11">
        <text>alpha-D-glucose = beta-D-glucose</text>
        <dbReference type="Rhea" id="RHEA:10264"/>
        <dbReference type="ChEBI" id="CHEBI:15903"/>
        <dbReference type="ChEBI" id="CHEBI:17925"/>
        <dbReference type="EC" id="5.1.3.3"/>
    </reaction>
</comment>
<evidence type="ECO:0000256" key="5">
    <source>
        <dbReference type="ARBA" id="ARBA00013185"/>
    </source>
</evidence>
<keyword evidence="9 11" id="KW-0119">Carbohydrate metabolism</keyword>
<sequence>MKRKPESKKRFTYANPHKEPDSAKRNARTGARWSAVPPAHPAQRCRDGGHADGLGATLLSARIPLTDGSVREALLGCASPEYYQDQAAFLGASIGRYANRIANSRYTWAGETVSLLPSQGENQLHGGPDGFDKRRWQIVNQNDRQVLFALTSDDGDQGFPGHLCATAQYRLTNDNRISITYRATVDKPCPVNLTNHVYFNLDGEQSDVRQHKLQILADTYLPVDESGIPRDGLKSVAGTSFDFRSAKTIASAFLADDDQRKVKGYDHAFLLQTKGDASQPAAHLWSQDEKLQMKVYTSAPALQFYSGNYLGGTPSRGPEPYADWQGLALESEFLPDSPNHPEWPQPDCVLHPGDEYASLTEYQFIPA</sequence>
<dbReference type="GO" id="GO:0006006">
    <property type="term" value="P:glucose metabolic process"/>
    <property type="evidence" value="ECO:0007669"/>
    <property type="project" value="TreeGrafter"/>
</dbReference>
<feature type="active site" description="Proton acceptor" evidence="12">
    <location>
        <position position="330"/>
    </location>
</feature>
<dbReference type="Proteomes" id="UP000251584">
    <property type="component" value="Unassembled WGS sequence"/>
</dbReference>
<dbReference type="CDD" id="cd09019">
    <property type="entry name" value="galactose_mutarotase_like"/>
    <property type="match status" value="1"/>
</dbReference>
<dbReference type="AlphaFoldDB" id="A0A2X2X4T0"/>
<evidence type="ECO:0000256" key="14">
    <source>
        <dbReference type="PIRSR" id="PIRSR005096-3"/>
    </source>
</evidence>
<feature type="compositionally biased region" description="Basic residues" evidence="15">
    <location>
        <begin position="1"/>
        <end position="11"/>
    </location>
</feature>
<evidence type="ECO:0000313" key="16">
    <source>
        <dbReference type="EMBL" id="SQB20909.1"/>
    </source>
</evidence>
<dbReference type="InterPro" id="IPR013458">
    <property type="entry name" value="Ald_epimerase_bac"/>
</dbReference>
<dbReference type="NCBIfam" id="NF008277">
    <property type="entry name" value="PRK11055.1"/>
    <property type="match status" value="1"/>
</dbReference>
<evidence type="ECO:0000256" key="2">
    <source>
        <dbReference type="ARBA" id="ARBA00004496"/>
    </source>
</evidence>
<dbReference type="InterPro" id="IPR014718">
    <property type="entry name" value="GH-type_carb-bd"/>
</dbReference>
<feature type="active site" description="Proton donor" evidence="12">
    <location>
        <position position="196"/>
    </location>
</feature>
<dbReference type="PANTHER" id="PTHR10091">
    <property type="entry name" value="ALDOSE-1-EPIMERASE"/>
    <property type="match status" value="1"/>
</dbReference>
<accession>A0A2X2X4T0</accession>
<evidence type="ECO:0000256" key="15">
    <source>
        <dbReference type="SAM" id="MobiDB-lite"/>
    </source>
</evidence>
<organism evidence="16 17">
    <name type="scientific">Citrobacter koseri</name>
    <name type="common">Citrobacter diversus</name>
    <dbReference type="NCBI Taxonomy" id="545"/>
    <lineage>
        <taxon>Bacteria</taxon>
        <taxon>Pseudomonadati</taxon>
        <taxon>Pseudomonadota</taxon>
        <taxon>Gammaproteobacteria</taxon>
        <taxon>Enterobacterales</taxon>
        <taxon>Enterobacteriaceae</taxon>
        <taxon>Citrobacter</taxon>
    </lineage>
</organism>
<protein>
    <recommendedName>
        <fullName evidence="6 11">Aldose 1-epimerase</fullName>
        <ecNumber evidence="5 11">5.1.3.3</ecNumber>
    </recommendedName>
</protein>
<dbReference type="UniPathway" id="UPA00242"/>
<evidence type="ECO:0000256" key="6">
    <source>
        <dbReference type="ARBA" id="ARBA00014165"/>
    </source>
</evidence>
<evidence type="ECO:0000256" key="4">
    <source>
        <dbReference type="ARBA" id="ARBA00006206"/>
    </source>
</evidence>
<reference evidence="16 17" key="1">
    <citation type="submission" date="2018-06" db="EMBL/GenBank/DDBJ databases">
        <authorList>
            <consortium name="Pathogen Informatics"/>
            <person name="Doyle S."/>
        </authorList>
    </citation>
    <scope>NUCLEOTIDE SEQUENCE [LARGE SCALE GENOMIC DNA]</scope>
    <source>
        <strain evidence="16 17">NCTC10786</strain>
    </source>
</reference>
<evidence type="ECO:0000256" key="12">
    <source>
        <dbReference type="PIRSR" id="PIRSR005096-1"/>
    </source>
</evidence>
<comment type="pathway">
    <text evidence="3 11">Carbohydrate metabolism; hexose metabolism.</text>
</comment>
<name>A0A2X2X4T0_CITKO</name>